<keyword evidence="2" id="KW-0812">Transmembrane</keyword>
<name>A0A8J5UEJ7_9ASCO</name>
<gene>
    <name evidence="3" type="ORF">J8A68_005269</name>
</gene>
<dbReference type="InterPro" id="IPR002528">
    <property type="entry name" value="MATE_fam"/>
</dbReference>
<evidence type="ECO:0000313" key="3">
    <source>
        <dbReference type="EMBL" id="KAG7661218.1"/>
    </source>
</evidence>
<dbReference type="GO" id="GO:0015297">
    <property type="term" value="F:antiporter activity"/>
    <property type="evidence" value="ECO:0007669"/>
    <property type="project" value="InterPro"/>
</dbReference>
<feature type="transmembrane region" description="Helical" evidence="2">
    <location>
        <begin position="39"/>
        <end position="58"/>
    </location>
</feature>
<protein>
    <submittedName>
        <fullName evidence="3">Uncharacterized protein</fullName>
    </submittedName>
</protein>
<dbReference type="GeneID" id="73472069"/>
<dbReference type="AlphaFoldDB" id="A0A8J5UEJ7"/>
<dbReference type="OrthoDB" id="2126698at2759"/>
<reference evidence="3 4" key="1">
    <citation type="journal article" date="2021" name="DNA Res.">
        <title>Genome analysis of Candida subhashii reveals its hybrid nature and dual mitochondrial genome conformations.</title>
        <authorList>
            <person name="Mixao V."/>
            <person name="Hegedusova E."/>
            <person name="Saus E."/>
            <person name="Pryszcz L.P."/>
            <person name="Cillingova A."/>
            <person name="Nosek J."/>
            <person name="Gabaldon T."/>
        </authorList>
    </citation>
    <scope>NUCLEOTIDE SEQUENCE [LARGE SCALE GENOMIC DNA]</scope>
    <source>
        <strain evidence="3 4">CBS 10753</strain>
    </source>
</reference>
<evidence type="ECO:0000256" key="1">
    <source>
        <dbReference type="ARBA" id="ARBA00010199"/>
    </source>
</evidence>
<sequence length="217" mass="23365">MLSLAIPGVIMVIAEFLAFEVLTILAASFGTESLAAQSIVSNVASLFFQMPFAVAVVLSTRIGHFVGNESIRGAKINTNLFCLLGGILGIFNFSVMFFGRTGLSKLFTQDPKVLEISKTLLTLAAINQIGDAFNVIATGVLRGQGRQQIGSVLNMISYYLIALPLGYIFAFPMGLHLNGLWLGLISGVGFLAIGCGVVAYWCNWEKILRDSKGMHDH</sequence>
<evidence type="ECO:0000313" key="4">
    <source>
        <dbReference type="Proteomes" id="UP000694255"/>
    </source>
</evidence>
<comment type="caution">
    <text evidence="3">The sequence shown here is derived from an EMBL/GenBank/DDBJ whole genome shotgun (WGS) entry which is preliminary data.</text>
</comment>
<feature type="transmembrane region" description="Helical" evidence="2">
    <location>
        <begin position="181"/>
        <end position="202"/>
    </location>
</feature>
<keyword evidence="2" id="KW-0472">Membrane</keyword>
<dbReference type="PANTHER" id="PTHR11206">
    <property type="entry name" value="MULTIDRUG RESISTANCE PROTEIN"/>
    <property type="match status" value="1"/>
</dbReference>
<accession>A0A8J5UEJ7</accession>
<organism evidence="3 4">
    <name type="scientific">[Candida] subhashii</name>
    <dbReference type="NCBI Taxonomy" id="561895"/>
    <lineage>
        <taxon>Eukaryota</taxon>
        <taxon>Fungi</taxon>
        <taxon>Dikarya</taxon>
        <taxon>Ascomycota</taxon>
        <taxon>Saccharomycotina</taxon>
        <taxon>Pichiomycetes</taxon>
        <taxon>Debaryomycetaceae</taxon>
        <taxon>Spathaspora</taxon>
    </lineage>
</organism>
<feature type="transmembrane region" description="Helical" evidence="2">
    <location>
        <begin position="156"/>
        <end position="175"/>
    </location>
</feature>
<dbReference type="Proteomes" id="UP000694255">
    <property type="component" value="Unassembled WGS sequence"/>
</dbReference>
<keyword evidence="4" id="KW-1185">Reference proteome</keyword>
<feature type="transmembrane region" description="Helical" evidence="2">
    <location>
        <begin position="78"/>
        <end position="99"/>
    </location>
</feature>
<feature type="transmembrane region" description="Helical" evidence="2">
    <location>
        <begin position="6"/>
        <end position="27"/>
    </location>
</feature>
<proteinExistence type="inferred from homology"/>
<dbReference type="GO" id="GO:0042910">
    <property type="term" value="F:xenobiotic transmembrane transporter activity"/>
    <property type="evidence" value="ECO:0007669"/>
    <property type="project" value="InterPro"/>
</dbReference>
<evidence type="ECO:0000256" key="2">
    <source>
        <dbReference type="SAM" id="Phobius"/>
    </source>
</evidence>
<dbReference type="RefSeq" id="XP_049261451.1">
    <property type="nucleotide sequence ID" value="XM_049409316.1"/>
</dbReference>
<comment type="similarity">
    <text evidence="1">Belongs to the multi antimicrobial extrusion (MATE) (TC 2.A.66.1) family.</text>
</comment>
<dbReference type="GO" id="GO:0016020">
    <property type="term" value="C:membrane"/>
    <property type="evidence" value="ECO:0007669"/>
    <property type="project" value="InterPro"/>
</dbReference>
<keyword evidence="2" id="KW-1133">Transmembrane helix</keyword>
<dbReference type="EMBL" id="JAGSYN010000229">
    <property type="protein sequence ID" value="KAG7661218.1"/>
    <property type="molecule type" value="Genomic_DNA"/>
</dbReference>
<dbReference type="Pfam" id="PF01554">
    <property type="entry name" value="MatE"/>
    <property type="match status" value="1"/>
</dbReference>